<protein>
    <submittedName>
        <fullName evidence="1">Uncharacterized protein</fullName>
    </submittedName>
</protein>
<comment type="caution">
    <text evidence="1">The sequence shown here is derived from an EMBL/GenBank/DDBJ whole genome shotgun (WGS) entry which is preliminary data.</text>
</comment>
<proteinExistence type="predicted"/>
<name>A0ABX1FZF3_9MICC</name>
<dbReference type="EMBL" id="JAAWVT010000001">
    <property type="protein sequence ID" value="NKG19341.1"/>
    <property type="molecule type" value="Genomic_DNA"/>
</dbReference>
<reference evidence="1 2" key="1">
    <citation type="submission" date="2020-04" db="EMBL/GenBank/DDBJ databases">
        <title>Paeniglutamicibacter sp. ANT13_2, a novel actinomycete isolated from sediment in Antarctica.</title>
        <authorList>
            <person name="Sakdapetsiri C."/>
            <person name="Pinyakong O."/>
        </authorList>
    </citation>
    <scope>NUCLEOTIDE SEQUENCE [LARGE SCALE GENOMIC DNA]</scope>
    <source>
        <strain evidence="1 2">ANT13_2</strain>
    </source>
</reference>
<evidence type="ECO:0000313" key="1">
    <source>
        <dbReference type="EMBL" id="NKG19341.1"/>
    </source>
</evidence>
<sequence length="111" mass="12138">MCQVFSDDYDASISSALAGSGILHEGAWLGSWEYPVGENDPDLQTAWLSRTELPATLGDGPSDSIMMALEPVDLNHESSLHAVRLRLRYSNAWGLPYSIDVGPRFEAKPNC</sequence>
<gene>
    <name evidence="1" type="ORF">HED64_01305</name>
</gene>
<organism evidence="1 2">
    <name type="scientific">Paeniglutamicibacter terrestris</name>
    <dbReference type="NCBI Taxonomy" id="2723403"/>
    <lineage>
        <taxon>Bacteria</taxon>
        <taxon>Bacillati</taxon>
        <taxon>Actinomycetota</taxon>
        <taxon>Actinomycetes</taxon>
        <taxon>Micrococcales</taxon>
        <taxon>Micrococcaceae</taxon>
        <taxon>Paeniglutamicibacter</taxon>
    </lineage>
</organism>
<accession>A0ABX1FZF3</accession>
<dbReference type="RefSeq" id="WP_168150323.1">
    <property type="nucleotide sequence ID" value="NZ_JAAWVT010000001.1"/>
</dbReference>
<dbReference type="Proteomes" id="UP000746595">
    <property type="component" value="Unassembled WGS sequence"/>
</dbReference>
<evidence type="ECO:0000313" key="2">
    <source>
        <dbReference type="Proteomes" id="UP000746595"/>
    </source>
</evidence>
<keyword evidence="2" id="KW-1185">Reference proteome</keyword>